<evidence type="ECO:0000256" key="4">
    <source>
        <dbReference type="ARBA" id="ARBA00022989"/>
    </source>
</evidence>
<feature type="transmembrane region" description="Helical" evidence="6">
    <location>
        <begin position="12"/>
        <end position="32"/>
    </location>
</feature>
<proteinExistence type="predicted"/>
<accession>A0A9X2MKD7</accession>
<evidence type="ECO:0000256" key="1">
    <source>
        <dbReference type="ARBA" id="ARBA00004651"/>
    </source>
</evidence>
<evidence type="ECO:0000256" key="6">
    <source>
        <dbReference type="SAM" id="Phobius"/>
    </source>
</evidence>
<dbReference type="PANTHER" id="PTHR36115">
    <property type="entry name" value="PROLINE-RICH ANTIGEN HOMOLOG-RELATED"/>
    <property type="match status" value="1"/>
</dbReference>
<name>A0A9X2MKD7_9FIRM</name>
<evidence type="ECO:0000256" key="3">
    <source>
        <dbReference type="ARBA" id="ARBA00022692"/>
    </source>
</evidence>
<dbReference type="PANTHER" id="PTHR36115:SF9">
    <property type="entry name" value="LMO1584 PROTEIN"/>
    <property type="match status" value="1"/>
</dbReference>
<feature type="transmembrane region" description="Helical" evidence="6">
    <location>
        <begin position="112"/>
        <end position="134"/>
    </location>
</feature>
<comment type="subcellular location">
    <subcellularLocation>
        <location evidence="1">Cell membrane</location>
        <topology evidence="1">Multi-pass membrane protein</topology>
    </subcellularLocation>
</comment>
<evidence type="ECO:0000259" key="7">
    <source>
        <dbReference type="Pfam" id="PF06271"/>
    </source>
</evidence>
<dbReference type="Proteomes" id="UP001142078">
    <property type="component" value="Unassembled WGS sequence"/>
</dbReference>
<feature type="transmembrane region" description="Helical" evidence="6">
    <location>
        <begin position="140"/>
        <end position="158"/>
    </location>
</feature>
<evidence type="ECO:0000256" key="2">
    <source>
        <dbReference type="ARBA" id="ARBA00022475"/>
    </source>
</evidence>
<dbReference type="Pfam" id="PF06271">
    <property type="entry name" value="RDD"/>
    <property type="match status" value="1"/>
</dbReference>
<dbReference type="EMBL" id="JANJZL010000012">
    <property type="protein sequence ID" value="MCR2045128.1"/>
    <property type="molecule type" value="Genomic_DNA"/>
</dbReference>
<feature type="domain" description="RDD" evidence="7">
    <location>
        <begin position="3"/>
        <end position="171"/>
    </location>
</feature>
<keyword evidence="3 6" id="KW-0812">Transmembrane</keyword>
<dbReference type="RefSeq" id="WP_042679627.1">
    <property type="nucleotide sequence ID" value="NZ_CABKTM010000014.1"/>
</dbReference>
<reference evidence="8" key="1">
    <citation type="submission" date="2022-07" db="EMBL/GenBank/DDBJ databases">
        <title>Enhanced cultured diversity of the mouse gut microbiota enables custom-made synthetic communities.</title>
        <authorList>
            <person name="Afrizal A."/>
        </authorList>
    </citation>
    <scope>NUCLEOTIDE SEQUENCE</scope>
    <source>
        <strain evidence="8">DSM 29482</strain>
    </source>
</reference>
<protein>
    <submittedName>
        <fullName evidence="8">RDD family protein</fullName>
    </submittedName>
</protein>
<keyword evidence="4 6" id="KW-1133">Transmembrane helix</keyword>
<keyword evidence="9" id="KW-1185">Reference proteome</keyword>
<organism evidence="8 9">
    <name type="scientific">Anaerosalibacter massiliensis</name>
    <dbReference type="NCBI Taxonomy" id="1347392"/>
    <lineage>
        <taxon>Bacteria</taxon>
        <taxon>Bacillati</taxon>
        <taxon>Bacillota</taxon>
        <taxon>Tissierellia</taxon>
        <taxon>Tissierellales</taxon>
        <taxon>Sporanaerobacteraceae</taxon>
        <taxon>Anaerosalibacter</taxon>
    </lineage>
</organism>
<evidence type="ECO:0000313" key="8">
    <source>
        <dbReference type="EMBL" id="MCR2045128.1"/>
    </source>
</evidence>
<dbReference type="OrthoDB" id="9793824at2"/>
<keyword evidence="2" id="KW-1003">Cell membrane</keyword>
<dbReference type="AlphaFoldDB" id="A0A9X2MKD7"/>
<dbReference type="InterPro" id="IPR010432">
    <property type="entry name" value="RDD"/>
</dbReference>
<keyword evidence="5 6" id="KW-0472">Membrane</keyword>
<dbReference type="GO" id="GO:0005886">
    <property type="term" value="C:plasma membrane"/>
    <property type="evidence" value="ECO:0007669"/>
    <property type="project" value="UniProtKB-SubCell"/>
</dbReference>
<dbReference type="InterPro" id="IPR051791">
    <property type="entry name" value="Pra-immunoreactive"/>
</dbReference>
<comment type="caution">
    <text evidence="8">The sequence shown here is derived from an EMBL/GenBank/DDBJ whole genome shotgun (WGS) entry which is preliminary data.</text>
</comment>
<evidence type="ECO:0000256" key="5">
    <source>
        <dbReference type="ARBA" id="ARBA00023136"/>
    </source>
</evidence>
<sequence>MRVSIFKRGIATILDIYISSVLAHIPILLIYSIETGEVQMTKELSALSTLNGVLACILGILIALFYYVILPVYKFDGQTLMKKTLGFKVVKMDGNNVDLNTMFKRELLGSMILEGGFVIGGSYLRQLILIIIGSKSLYKGLLYVSFVTTILSIIIMIFSKSNRAIHDYIAGTKVLNLKD</sequence>
<evidence type="ECO:0000313" key="9">
    <source>
        <dbReference type="Proteomes" id="UP001142078"/>
    </source>
</evidence>
<feature type="transmembrane region" description="Helical" evidence="6">
    <location>
        <begin position="52"/>
        <end position="73"/>
    </location>
</feature>
<gene>
    <name evidence="8" type="ORF">NSA23_13545</name>
</gene>